<dbReference type="PANTHER" id="PTHR43351:SF2">
    <property type="entry name" value="L(+)-TARTRATE DEHYDRATASE SUBUNIT BETA-RELATED"/>
    <property type="match status" value="1"/>
</dbReference>
<feature type="domain" description="Fe-S hydro-lyase tartrate dehydratase beta-type catalytic" evidence="3">
    <location>
        <begin position="8"/>
        <end position="175"/>
    </location>
</feature>
<protein>
    <submittedName>
        <fullName evidence="4">Fumarate hydratase subunit beta</fullName>
    </submittedName>
</protein>
<evidence type="ECO:0000256" key="1">
    <source>
        <dbReference type="ARBA" id="ARBA00008876"/>
    </source>
</evidence>
<dbReference type="EMBL" id="BGZN01000011">
    <property type="protein sequence ID" value="GBR73427.1"/>
    <property type="molecule type" value="Genomic_DNA"/>
</dbReference>
<dbReference type="Proteomes" id="UP000269352">
    <property type="component" value="Unassembled WGS sequence"/>
</dbReference>
<name>A0A388TAU4_TERA1</name>
<comment type="caution">
    <text evidence="4">The sequence shown here is derived from an EMBL/GenBank/DDBJ whole genome shotgun (WGS) entry which is preliminary data.</text>
</comment>
<gene>
    <name evidence="4" type="primary">fumB</name>
    <name evidence="4" type="ORF">NO1_0814</name>
</gene>
<evidence type="ECO:0000313" key="5">
    <source>
        <dbReference type="Proteomes" id="UP000269352"/>
    </source>
</evidence>
<dbReference type="InterPro" id="IPR004647">
    <property type="entry name" value="Fe-S_hydro-lyase_TtdB-typ_cat"/>
</dbReference>
<organism evidence="4 5">
    <name type="scientific">Termititenax aidoneus</name>
    <dbReference type="NCBI Taxonomy" id="2218524"/>
    <lineage>
        <taxon>Bacteria</taxon>
        <taxon>Bacillati</taxon>
        <taxon>Candidatus Margulisiibacteriota</taxon>
        <taxon>Candidatus Termititenacia</taxon>
        <taxon>Candidatus Termititenacales</taxon>
        <taxon>Candidatus Termititenacaceae</taxon>
        <taxon>Candidatus Termititenax</taxon>
    </lineage>
</organism>
<dbReference type="Gene3D" id="3.20.130.10">
    <property type="entry name" value="Fe-S hydro-lyase, tartrate dehydratase beta-type, catalytic domain"/>
    <property type="match status" value="1"/>
</dbReference>
<keyword evidence="2" id="KW-0456">Lyase</keyword>
<dbReference type="PANTHER" id="PTHR43351">
    <property type="entry name" value="L(+)-TARTRATE DEHYDRATASE SUBUNIT BETA"/>
    <property type="match status" value="1"/>
</dbReference>
<comment type="similarity">
    <text evidence="1">Belongs to the class-I fumarase family.</text>
</comment>
<reference evidence="4 5" key="1">
    <citation type="journal article" date="2019" name="ISME J.">
        <title>Genome analyses of uncultured TG2/ZB3 bacteria in 'Margulisbacteria' specifically attached to ectosymbiotic spirochetes of protists in the termite gut.</title>
        <authorList>
            <person name="Utami Y.D."/>
            <person name="Kuwahara H."/>
            <person name="Igai K."/>
            <person name="Murakami T."/>
            <person name="Sugaya K."/>
            <person name="Morikawa T."/>
            <person name="Nagura Y."/>
            <person name="Yuki M."/>
            <person name="Deevong P."/>
            <person name="Inoue T."/>
            <person name="Kihara K."/>
            <person name="Lo N."/>
            <person name="Yamada A."/>
            <person name="Ohkuma M."/>
            <person name="Hongoh Y."/>
        </authorList>
    </citation>
    <scope>NUCLEOTIDE SEQUENCE [LARGE SCALE GENOMIC DNA]</scope>
    <source>
        <strain evidence="4">NkOx7-01</strain>
    </source>
</reference>
<dbReference type="AlphaFoldDB" id="A0A388TAU4"/>
<accession>A0A388TAU4</accession>
<evidence type="ECO:0000259" key="3">
    <source>
        <dbReference type="Pfam" id="PF05683"/>
    </source>
</evidence>
<evidence type="ECO:0000256" key="2">
    <source>
        <dbReference type="ARBA" id="ARBA00023239"/>
    </source>
</evidence>
<sequence length="176" mass="18956">MAYKIDLPLAKADILRFKSGDELFLNGVIYTARDAAHQKIHKLLQENQPLPFPLENQVIYYAGPAPAPDGKPIGSIGPTTSDRMDPFTPELLERGLAAVIGKGPRAPEVRAAFQQKQALYLGAIGGAGALLARSVIAAEIIAFPELGTEAVRRLTVKDFPATVIYDTRGGDLYSRA</sequence>
<dbReference type="GO" id="GO:0016836">
    <property type="term" value="F:hydro-lyase activity"/>
    <property type="evidence" value="ECO:0007669"/>
    <property type="project" value="InterPro"/>
</dbReference>
<keyword evidence="5" id="KW-1185">Reference proteome</keyword>
<proteinExistence type="inferred from homology"/>
<dbReference type="InterPro" id="IPR036660">
    <property type="entry name" value="Fe-S_hydroAse_TtdB_cat_sf"/>
</dbReference>
<dbReference type="NCBIfam" id="TIGR00723">
    <property type="entry name" value="ttdB_fumA_fumB"/>
    <property type="match status" value="1"/>
</dbReference>
<dbReference type="SUPFAM" id="SSF117457">
    <property type="entry name" value="FumA C-terminal domain-like"/>
    <property type="match status" value="1"/>
</dbReference>
<dbReference type="Pfam" id="PF05683">
    <property type="entry name" value="Fumerase_C"/>
    <property type="match status" value="1"/>
</dbReference>
<evidence type="ECO:0000313" key="4">
    <source>
        <dbReference type="EMBL" id="GBR73427.1"/>
    </source>
</evidence>